<dbReference type="PANTHER" id="PTHR22993">
    <property type="entry name" value="FORMAMIDOPYRIMIDINE-DNA GLYCOSYLASE"/>
    <property type="match status" value="1"/>
</dbReference>
<dbReference type="InterPro" id="IPR020629">
    <property type="entry name" value="FPG_Glyclase"/>
</dbReference>
<keyword evidence="9 15" id="KW-0238">DNA-binding</keyword>
<evidence type="ECO:0000256" key="3">
    <source>
        <dbReference type="ARBA" id="ARBA00011245"/>
    </source>
</evidence>
<proteinExistence type="inferred from homology"/>
<evidence type="ECO:0000256" key="13">
    <source>
        <dbReference type="ARBA" id="ARBA00023295"/>
    </source>
</evidence>
<dbReference type="Proteomes" id="UP000283474">
    <property type="component" value="Chromosome"/>
</dbReference>
<dbReference type="GO" id="GO:0008270">
    <property type="term" value="F:zinc ion binding"/>
    <property type="evidence" value="ECO:0007669"/>
    <property type="project" value="UniProtKB-UniRule"/>
</dbReference>
<comment type="similarity">
    <text evidence="2 15">Belongs to the FPG family.</text>
</comment>
<dbReference type="Gene3D" id="1.10.8.50">
    <property type="match status" value="1"/>
</dbReference>
<dbReference type="CDD" id="cd08966">
    <property type="entry name" value="EcFpg-like_N"/>
    <property type="match status" value="1"/>
</dbReference>
<evidence type="ECO:0000313" key="19">
    <source>
        <dbReference type="Proteomes" id="UP000283474"/>
    </source>
</evidence>
<dbReference type="EC" id="4.2.99.18" evidence="15"/>
<organism evidence="18 19">
    <name type="scientific">Pollutimonas thiosulfatoxidans</name>
    <dbReference type="NCBI Taxonomy" id="2028345"/>
    <lineage>
        <taxon>Bacteria</taxon>
        <taxon>Pseudomonadati</taxon>
        <taxon>Pseudomonadota</taxon>
        <taxon>Betaproteobacteria</taxon>
        <taxon>Burkholderiales</taxon>
        <taxon>Alcaligenaceae</taxon>
        <taxon>Pollutimonas</taxon>
    </lineage>
</organism>
<dbReference type="PROSITE" id="PS51066">
    <property type="entry name" value="ZF_FPG_2"/>
    <property type="match status" value="1"/>
</dbReference>
<evidence type="ECO:0000256" key="8">
    <source>
        <dbReference type="ARBA" id="ARBA00022833"/>
    </source>
</evidence>
<evidence type="ECO:0000259" key="16">
    <source>
        <dbReference type="PROSITE" id="PS51066"/>
    </source>
</evidence>
<sequence length="277" mass="30546">MPELPEVETTRRGLATIMPGHVLERFVVHEPRMRWPIPPDLPDRINGCGVLSCERRGKYLLINFQHGTQIVHLGMSGSMRRAPPDEPRRKHDHAEWIFGHARFLLHDPRRFGAVLWHDAAAGPVSGHPLLARLGIEPFDPGFTAEFLHAGLRGKSLAIKQALLAGNIVVGVGNIYASEALFRAGIDPRSPAGALSRQRCTALATAVRETLTNALESGGSTLRDYVNATGQPGAYFEMHAAVYERAGLPCRLCTTPIRRIVQGQRATYFCPACQRRAR</sequence>
<keyword evidence="4 15" id="KW-0479">Metal-binding</keyword>
<accession>A0A410G864</accession>
<evidence type="ECO:0000256" key="1">
    <source>
        <dbReference type="ARBA" id="ARBA00001668"/>
    </source>
</evidence>
<dbReference type="Gene3D" id="3.20.190.10">
    <property type="entry name" value="MutM-like, N-terminal"/>
    <property type="match status" value="1"/>
</dbReference>
<name>A0A410G864_9BURK</name>
<dbReference type="InterPro" id="IPR010979">
    <property type="entry name" value="Ribosomal_uS13-like_H2TH"/>
</dbReference>
<feature type="binding site" evidence="15">
    <location>
        <position position="154"/>
    </location>
    <ligand>
        <name>DNA</name>
        <dbReference type="ChEBI" id="CHEBI:16991"/>
    </ligand>
</feature>
<keyword evidence="7 15" id="KW-0378">Hydrolase</keyword>
<comment type="function">
    <text evidence="15">Involved in base excision repair of DNA damaged by oxidation or by mutagenic agents. Acts as DNA glycosylase that recognizes and removes damaged bases. Has a preference for oxidized purines, such as 7,8-dihydro-8-oxoguanine (8-oxoG). Has AP (apurinic/apyrimidinic) lyase activity and introduces nicks in the DNA strand. Cleaves the DNA backbone by beta-delta elimination to generate a single-strand break at the site of the removed base with both 3'- and 5'-phosphates.</text>
</comment>
<dbReference type="Pfam" id="PF06827">
    <property type="entry name" value="zf-FPG_IleRS"/>
    <property type="match status" value="1"/>
</dbReference>
<comment type="catalytic activity">
    <reaction evidence="1 15">
        <text>Hydrolysis of DNA containing ring-opened 7-methylguanine residues, releasing 2,6-diamino-4-hydroxy-5-(N-methyl)formamidopyrimidine.</text>
        <dbReference type="EC" id="3.2.2.23"/>
    </reaction>
</comment>
<dbReference type="SMART" id="SM01232">
    <property type="entry name" value="H2TH"/>
    <property type="match status" value="1"/>
</dbReference>
<dbReference type="GO" id="GO:0140078">
    <property type="term" value="F:class I DNA-(apurinic or apyrimidinic site) endonuclease activity"/>
    <property type="evidence" value="ECO:0007669"/>
    <property type="project" value="UniProtKB-EC"/>
</dbReference>
<dbReference type="FunFam" id="1.10.8.50:FF:000003">
    <property type="entry name" value="Formamidopyrimidine-DNA glycosylase"/>
    <property type="match status" value="1"/>
</dbReference>
<keyword evidence="12 15" id="KW-0511">Multifunctional enzyme</keyword>
<comment type="cofactor">
    <cofactor evidence="15">
        <name>Zn(2+)</name>
        <dbReference type="ChEBI" id="CHEBI:29105"/>
    </cofactor>
    <text evidence="15">Binds 1 zinc ion per subunit.</text>
</comment>
<evidence type="ECO:0000313" key="18">
    <source>
        <dbReference type="EMBL" id="QAA92504.1"/>
    </source>
</evidence>
<dbReference type="InterPro" id="IPR000214">
    <property type="entry name" value="Znf_DNA_glyclase/AP_lyase"/>
</dbReference>
<dbReference type="NCBIfam" id="NF002211">
    <property type="entry name" value="PRK01103.1"/>
    <property type="match status" value="1"/>
</dbReference>
<feature type="active site" description="Proton donor" evidence="15">
    <location>
        <position position="3"/>
    </location>
</feature>
<dbReference type="InterPro" id="IPR012319">
    <property type="entry name" value="FPG_cat"/>
</dbReference>
<evidence type="ECO:0000256" key="15">
    <source>
        <dbReference type="HAMAP-Rule" id="MF_00103"/>
    </source>
</evidence>
<dbReference type="HAMAP" id="MF_00103">
    <property type="entry name" value="Fapy_DNA_glycosyl"/>
    <property type="match status" value="1"/>
</dbReference>
<keyword evidence="5 15" id="KW-0227">DNA damage</keyword>
<keyword evidence="13 15" id="KW-0326">Glycosidase</keyword>
<dbReference type="KEGG" id="pus:CKA81_00560"/>
<keyword evidence="19" id="KW-1185">Reference proteome</keyword>
<dbReference type="GO" id="GO:0003684">
    <property type="term" value="F:damaged DNA binding"/>
    <property type="evidence" value="ECO:0007669"/>
    <property type="project" value="InterPro"/>
</dbReference>
<evidence type="ECO:0000256" key="6">
    <source>
        <dbReference type="ARBA" id="ARBA00022771"/>
    </source>
</evidence>
<dbReference type="GO" id="GO:0006284">
    <property type="term" value="P:base-excision repair"/>
    <property type="evidence" value="ECO:0007669"/>
    <property type="project" value="InterPro"/>
</dbReference>
<gene>
    <name evidence="15" type="primary">mutM</name>
    <name evidence="15" type="synonym">fpg</name>
    <name evidence="18" type="ORF">CKA81_00560</name>
</gene>
<evidence type="ECO:0000256" key="10">
    <source>
        <dbReference type="ARBA" id="ARBA00023204"/>
    </source>
</evidence>
<dbReference type="InterPro" id="IPR035937">
    <property type="entry name" value="FPG_N"/>
</dbReference>
<dbReference type="OrthoDB" id="9800855at2"/>
<feature type="active site" description="Schiff-base intermediate with DNA" evidence="15">
    <location>
        <position position="2"/>
    </location>
</feature>
<dbReference type="GO" id="GO:0034039">
    <property type="term" value="F:8-oxo-7,8-dihydroguanine DNA N-glycosylase activity"/>
    <property type="evidence" value="ECO:0007669"/>
    <property type="project" value="TreeGrafter"/>
</dbReference>
<evidence type="ECO:0000256" key="12">
    <source>
        <dbReference type="ARBA" id="ARBA00023268"/>
    </source>
</evidence>
<feature type="domain" description="Formamidopyrimidine-DNA glycosylase catalytic" evidence="17">
    <location>
        <begin position="2"/>
        <end position="112"/>
    </location>
</feature>
<feature type="active site" description="Proton donor; for delta-elimination activity" evidence="15">
    <location>
        <position position="264"/>
    </location>
</feature>
<dbReference type="NCBIfam" id="TIGR00577">
    <property type="entry name" value="fpg"/>
    <property type="match status" value="1"/>
</dbReference>
<comment type="subunit">
    <text evidence="3 15">Monomer.</text>
</comment>
<dbReference type="InterPro" id="IPR015886">
    <property type="entry name" value="H2TH_FPG"/>
</dbReference>
<feature type="binding site" evidence="15">
    <location>
        <position position="109"/>
    </location>
    <ligand>
        <name>DNA</name>
        <dbReference type="ChEBI" id="CHEBI:16991"/>
    </ligand>
</feature>
<dbReference type="SMART" id="SM00898">
    <property type="entry name" value="Fapy_DNA_glyco"/>
    <property type="match status" value="1"/>
</dbReference>
<dbReference type="AlphaFoldDB" id="A0A410G864"/>
<dbReference type="Pfam" id="PF06831">
    <property type="entry name" value="H2TH"/>
    <property type="match status" value="1"/>
</dbReference>
<keyword evidence="11 15" id="KW-0456">Lyase</keyword>
<dbReference type="EC" id="3.2.2.23" evidence="15"/>
<dbReference type="PANTHER" id="PTHR22993:SF9">
    <property type="entry name" value="FORMAMIDOPYRIMIDINE-DNA GLYCOSYLASE"/>
    <property type="match status" value="1"/>
</dbReference>
<evidence type="ECO:0000256" key="7">
    <source>
        <dbReference type="ARBA" id="ARBA00022801"/>
    </source>
</evidence>
<dbReference type="SUPFAM" id="SSF46946">
    <property type="entry name" value="S13-like H2TH domain"/>
    <property type="match status" value="1"/>
</dbReference>
<dbReference type="PROSITE" id="PS51068">
    <property type="entry name" value="FPG_CAT"/>
    <property type="match status" value="1"/>
</dbReference>
<keyword evidence="10 15" id="KW-0234">DNA repair</keyword>
<dbReference type="SUPFAM" id="SSF57716">
    <property type="entry name" value="Glucocorticoid receptor-like (DNA-binding domain)"/>
    <property type="match status" value="1"/>
</dbReference>
<evidence type="ECO:0000256" key="11">
    <source>
        <dbReference type="ARBA" id="ARBA00023239"/>
    </source>
</evidence>
<dbReference type="Pfam" id="PF01149">
    <property type="entry name" value="Fapy_DNA_glyco"/>
    <property type="match status" value="1"/>
</dbReference>
<comment type="catalytic activity">
    <reaction evidence="14 15">
        <text>2'-deoxyribonucleotide-(2'-deoxyribose 5'-phosphate)-2'-deoxyribonucleotide-DNA = a 3'-end 2'-deoxyribonucleotide-(2,3-dehydro-2,3-deoxyribose 5'-phosphate)-DNA + a 5'-end 5'-phospho-2'-deoxyribonucleoside-DNA + H(+)</text>
        <dbReference type="Rhea" id="RHEA:66592"/>
        <dbReference type="Rhea" id="RHEA-COMP:13180"/>
        <dbReference type="Rhea" id="RHEA-COMP:16897"/>
        <dbReference type="Rhea" id="RHEA-COMP:17067"/>
        <dbReference type="ChEBI" id="CHEBI:15378"/>
        <dbReference type="ChEBI" id="CHEBI:136412"/>
        <dbReference type="ChEBI" id="CHEBI:157695"/>
        <dbReference type="ChEBI" id="CHEBI:167181"/>
        <dbReference type="EC" id="4.2.99.18"/>
    </reaction>
</comment>
<evidence type="ECO:0000256" key="14">
    <source>
        <dbReference type="ARBA" id="ARBA00044632"/>
    </source>
</evidence>
<feature type="binding site" evidence="15">
    <location>
        <position position="91"/>
    </location>
    <ligand>
        <name>DNA</name>
        <dbReference type="ChEBI" id="CHEBI:16991"/>
    </ligand>
</feature>
<evidence type="ECO:0000259" key="17">
    <source>
        <dbReference type="PROSITE" id="PS51068"/>
    </source>
</evidence>
<evidence type="ECO:0000256" key="5">
    <source>
        <dbReference type="ARBA" id="ARBA00022763"/>
    </source>
</evidence>
<feature type="active site" description="Proton donor; for beta-elimination activity" evidence="15">
    <location>
        <position position="58"/>
    </location>
</feature>
<keyword evidence="8 15" id="KW-0862">Zinc</keyword>
<dbReference type="RefSeq" id="WP_128353552.1">
    <property type="nucleotide sequence ID" value="NZ_CP022987.1"/>
</dbReference>
<dbReference type="SUPFAM" id="SSF81624">
    <property type="entry name" value="N-terminal domain of MutM-like DNA repair proteins"/>
    <property type="match status" value="1"/>
</dbReference>
<dbReference type="InterPro" id="IPR010663">
    <property type="entry name" value="Znf_FPG/IleRS"/>
</dbReference>
<reference evidence="18 19" key="1">
    <citation type="submission" date="2017-08" db="EMBL/GenBank/DDBJ databases">
        <authorList>
            <person name="Park S.-J."/>
            <person name="Kim H."/>
        </authorList>
    </citation>
    <scope>NUCLEOTIDE SEQUENCE [LARGE SCALE GENOMIC DNA]</scope>
    <source>
        <strain evidence="19">ye3</strain>
    </source>
</reference>
<evidence type="ECO:0000256" key="9">
    <source>
        <dbReference type="ARBA" id="ARBA00023125"/>
    </source>
</evidence>
<keyword evidence="6 15" id="KW-0863">Zinc-finger</keyword>
<evidence type="ECO:0000256" key="2">
    <source>
        <dbReference type="ARBA" id="ARBA00009409"/>
    </source>
</evidence>
<dbReference type="EMBL" id="CP022987">
    <property type="protein sequence ID" value="QAA92504.1"/>
    <property type="molecule type" value="Genomic_DNA"/>
</dbReference>
<feature type="domain" description="FPG-type" evidence="16">
    <location>
        <begin position="240"/>
        <end position="274"/>
    </location>
</feature>
<evidence type="ECO:0000256" key="4">
    <source>
        <dbReference type="ARBA" id="ARBA00022723"/>
    </source>
</evidence>
<protein>
    <recommendedName>
        <fullName evidence="15">Formamidopyrimidine-DNA glycosylase</fullName>
        <shortName evidence="15">Fapy-DNA glycosylase</shortName>
        <ecNumber evidence="15">3.2.2.23</ecNumber>
    </recommendedName>
    <alternativeName>
        <fullName evidence="15">DNA-(apurinic or apyrimidinic site) lyase MutM</fullName>
        <shortName evidence="15">AP lyase MutM</shortName>
        <ecNumber evidence="15">4.2.99.18</ecNumber>
    </alternativeName>
</protein>